<evidence type="ECO:0000313" key="2">
    <source>
        <dbReference type="WBParaSite" id="jg13729"/>
    </source>
</evidence>
<name>A0A915CYW2_9BILA</name>
<accession>A0A915CYW2</accession>
<evidence type="ECO:0000313" key="1">
    <source>
        <dbReference type="Proteomes" id="UP000887574"/>
    </source>
</evidence>
<protein>
    <submittedName>
        <fullName evidence="2">Profilin</fullName>
    </submittedName>
</protein>
<dbReference type="AlphaFoldDB" id="A0A915CYW2"/>
<organism evidence="1 2">
    <name type="scientific">Ditylenchus dipsaci</name>
    <dbReference type="NCBI Taxonomy" id="166011"/>
    <lineage>
        <taxon>Eukaryota</taxon>
        <taxon>Metazoa</taxon>
        <taxon>Ecdysozoa</taxon>
        <taxon>Nematoda</taxon>
        <taxon>Chromadorea</taxon>
        <taxon>Rhabditida</taxon>
        <taxon>Tylenchina</taxon>
        <taxon>Tylenchomorpha</taxon>
        <taxon>Sphaerularioidea</taxon>
        <taxon>Anguinidae</taxon>
        <taxon>Anguininae</taxon>
        <taxon>Ditylenchus</taxon>
    </lineage>
</organism>
<proteinExistence type="predicted"/>
<keyword evidence="1" id="KW-1185">Reference proteome</keyword>
<sequence length="117" mass="12981">MGTEKNDYVSRRGYITENVESKICMTTCSPSFAYLTSKGFIDSSGLLKIELDILVKDIGEEPNGKTANFFTSESTFGSDCVLVVQNKQIHVAKKAIPIKAFRCFQGMFESGFKEKTS</sequence>
<dbReference type="WBParaSite" id="jg13729">
    <property type="protein sequence ID" value="jg13729"/>
    <property type="gene ID" value="jg13729"/>
</dbReference>
<reference evidence="2" key="1">
    <citation type="submission" date="2022-11" db="UniProtKB">
        <authorList>
            <consortium name="WormBaseParasite"/>
        </authorList>
    </citation>
    <scope>IDENTIFICATION</scope>
</reference>
<dbReference type="Proteomes" id="UP000887574">
    <property type="component" value="Unplaced"/>
</dbReference>